<evidence type="ECO:0000313" key="2">
    <source>
        <dbReference type="Proteomes" id="UP000004079"/>
    </source>
</evidence>
<dbReference type="EMBL" id="ACUZ02000061">
    <property type="protein sequence ID" value="EFB30490.1"/>
    <property type="molecule type" value="Genomic_DNA"/>
</dbReference>
<reference evidence="1 2" key="1">
    <citation type="submission" date="2009-11" db="EMBL/GenBank/DDBJ databases">
        <authorList>
            <person name="Weinstock G."/>
            <person name="Sodergren E."/>
            <person name="Clifton S."/>
            <person name="Fulton L."/>
            <person name="Fulton B."/>
            <person name="Courtney L."/>
            <person name="Fronick C."/>
            <person name="Harrison M."/>
            <person name="Strong C."/>
            <person name="Farmer C."/>
            <person name="Delahaunty K."/>
            <person name="Markovic C."/>
            <person name="Hall O."/>
            <person name="Minx P."/>
            <person name="Tomlinson C."/>
            <person name="Mitreva M."/>
            <person name="Nelson J."/>
            <person name="Hou S."/>
            <person name="Wollam A."/>
            <person name="Pepin K.H."/>
            <person name="Johnson M."/>
            <person name="Bhonagiri V."/>
            <person name="Nash W.E."/>
            <person name="Warren W."/>
            <person name="Chinwalla A."/>
            <person name="Mardis E.R."/>
            <person name="Wilson R.K."/>
        </authorList>
    </citation>
    <scope>NUCLEOTIDE SEQUENCE [LARGE SCALE GENOMIC DNA]</scope>
    <source>
        <strain evidence="1 2">F0302</strain>
    </source>
</reference>
<dbReference type="Proteomes" id="UP000004079">
    <property type="component" value="Unassembled WGS sequence"/>
</dbReference>
<dbReference type="HOGENOM" id="CLU_189945_1_0_10"/>
<comment type="caution">
    <text evidence="1">The sequence shown here is derived from an EMBL/GenBank/DDBJ whole genome shotgun (WGS) entry which is preliminary data.</text>
</comment>
<gene>
    <name evidence="1" type="ORF">HMPREF0971_03234</name>
</gene>
<dbReference type="AlphaFoldDB" id="D1QW40"/>
<protein>
    <submittedName>
        <fullName evidence="1">Uncharacterized protein</fullName>
    </submittedName>
</protein>
<sequence>MQFFLFFPEQDCLSADRGDFKKLLRFSLFCFHAGLMTESRKTSGNIINNN</sequence>
<proteinExistence type="predicted"/>
<accession>D1QW40</accession>
<evidence type="ECO:0000313" key="1">
    <source>
        <dbReference type="EMBL" id="EFB30490.1"/>
    </source>
</evidence>
<dbReference type="STRING" id="649760.HMPREF0971_03234"/>
<organism evidence="1 2">
    <name type="scientific">Segatella oris F0302</name>
    <dbReference type="NCBI Taxonomy" id="649760"/>
    <lineage>
        <taxon>Bacteria</taxon>
        <taxon>Pseudomonadati</taxon>
        <taxon>Bacteroidota</taxon>
        <taxon>Bacteroidia</taxon>
        <taxon>Bacteroidales</taxon>
        <taxon>Prevotellaceae</taxon>
        <taxon>Segatella</taxon>
    </lineage>
</organism>
<name>D1QW40_9BACT</name>